<reference evidence="3" key="1">
    <citation type="journal article" date="2019" name="Int. J. Syst. Evol. Microbiol.">
        <title>The Global Catalogue of Microorganisms (GCM) 10K type strain sequencing project: providing services to taxonomists for standard genome sequencing and annotation.</title>
        <authorList>
            <consortium name="The Broad Institute Genomics Platform"/>
            <consortium name="The Broad Institute Genome Sequencing Center for Infectious Disease"/>
            <person name="Wu L."/>
            <person name="Ma J."/>
        </authorList>
    </citation>
    <scope>NUCLEOTIDE SEQUENCE [LARGE SCALE GENOMIC DNA]</scope>
    <source>
        <strain evidence="3">JCM 16702</strain>
    </source>
</reference>
<feature type="domain" description="Aminoglycoside phosphotransferase" evidence="1">
    <location>
        <begin position="109"/>
        <end position="249"/>
    </location>
</feature>
<comment type="caution">
    <text evidence="2">The sequence shown here is derived from an EMBL/GenBank/DDBJ whole genome shotgun (WGS) entry which is preliminary data.</text>
</comment>
<evidence type="ECO:0000259" key="1">
    <source>
        <dbReference type="Pfam" id="PF01636"/>
    </source>
</evidence>
<dbReference type="InterPro" id="IPR002575">
    <property type="entry name" value="Aminoglycoside_PTrfase"/>
</dbReference>
<gene>
    <name evidence="2" type="ORF">GCM10022214_86590</name>
</gene>
<dbReference type="EMBL" id="BAAAZG010000086">
    <property type="protein sequence ID" value="GAA4105952.1"/>
    <property type="molecule type" value="Genomic_DNA"/>
</dbReference>
<proteinExistence type="predicted"/>
<protein>
    <submittedName>
        <fullName evidence="2">Aminoglycoside phosphotransferase family protein</fullName>
    </submittedName>
</protein>
<organism evidence="2 3">
    <name type="scientific">Actinomadura miaoliensis</name>
    <dbReference type="NCBI Taxonomy" id="430685"/>
    <lineage>
        <taxon>Bacteria</taxon>
        <taxon>Bacillati</taxon>
        <taxon>Actinomycetota</taxon>
        <taxon>Actinomycetes</taxon>
        <taxon>Streptosporangiales</taxon>
        <taxon>Thermomonosporaceae</taxon>
        <taxon>Actinomadura</taxon>
    </lineage>
</organism>
<dbReference type="Gene3D" id="3.90.1200.10">
    <property type="match status" value="1"/>
</dbReference>
<sequence>MRPPVARSPHSSSPALFERLAEVGRARAASGDEAVVLYDRHGVLVVRVGDVVVKAHQADRDGGPPLERRMRVAASLPALLLPPLDGPLRVDGRVVTVWPYGEPVSPDAVPWEEAGRLLAALHTCPVPADAPPWGRPARVGRLVRRLPDGPEAAEVRRAFATLPSWIRAGEDDRGADGATPHRLIHGDWHLGQMVRTGEGGWRLIDVEDLGRGDPAWDLARPAALFSAGVLPPGDWARLLSAYREAGGPAVPADGDPWRALDLPARTLAIQIAATCVISARADGRPLDGPERALVDTCRRISEAGPGMT</sequence>
<name>A0ABP7X6G9_9ACTN</name>
<evidence type="ECO:0000313" key="2">
    <source>
        <dbReference type="EMBL" id="GAA4105952.1"/>
    </source>
</evidence>
<dbReference type="RefSeq" id="WP_344959322.1">
    <property type="nucleotide sequence ID" value="NZ_BAAAZG010000086.1"/>
</dbReference>
<dbReference type="SUPFAM" id="SSF56112">
    <property type="entry name" value="Protein kinase-like (PK-like)"/>
    <property type="match status" value="1"/>
</dbReference>
<keyword evidence="3" id="KW-1185">Reference proteome</keyword>
<evidence type="ECO:0000313" key="3">
    <source>
        <dbReference type="Proteomes" id="UP001500683"/>
    </source>
</evidence>
<dbReference type="Proteomes" id="UP001500683">
    <property type="component" value="Unassembled WGS sequence"/>
</dbReference>
<dbReference type="InterPro" id="IPR011009">
    <property type="entry name" value="Kinase-like_dom_sf"/>
</dbReference>
<accession>A0ABP7X6G9</accession>
<dbReference type="Pfam" id="PF01636">
    <property type="entry name" value="APH"/>
    <property type="match status" value="1"/>
</dbReference>